<dbReference type="Pfam" id="PF04545">
    <property type="entry name" value="Sigma70_r4"/>
    <property type="match status" value="1"/>
</dbReference>
<accession>A0A4V6XZA9</accession>
<dbReference type="InterPro" id="IPR013324">
    <property type="entry name" value="RNA_pol_sigma_r3/r4-like"/>
</dbReference>
<dbReference type="InterPro" id="IPR007630">
    <property type="entry name" value="RNA_pol_sigma70_r4"/>
</dbReference>
<dbReference type="GO" id="GO:0006352">
    <property type="term" value="P:DNA-templated transcription initiation"/>
    <property type="evidence" value="ECO:0007669"/>
    <property type="project" value="InterPro"/>
</dbReference>
<dbReference type="InterPro" id="IPR001387">
    <property type="entry name" value="Cro/C1-type_HTH"/>
</dbReference>
<dbReference type="SUPFAM" id="SSF47413">
    <property type="entry name" value="lambda repressor-like DNA-binding domains"/>
    <property type="match status" value="1"/>
</dbReference>
<sequence>MDRPGPLPGGVQGVVSARRPGRPGRPLGPIAAHVSSAHRAWLGPVREAYLAAALSSGLTMSRLGETLYISKPKISELLSGKLYPRWELLHDVAMELGVSVWPLYRLWRHAALETENKSRSWVEKSSARVTMTATRATPPIDLSAFREITESGYRLYAGVFLIAGACDAALHETYDQLWLSWDQALASHDTRRYAFTVLRTAVMARTPHLDGRPEFSEAAFDTVALQTITDADQAAEQVAETLALFKAMSRLPDNQLDVMVLRVLCGMTDKKVSHILGLPLPTVRSDERHAIRFLEDILSPPPPFEEGDQP</sequence>
<dbReference type="EMBL" id="SZNQ01000001">
    <property type="protein sequence ID" value="TKS98702.1"/>
    <property type="molecule type" value="Genomic_DNA"/>
</dbReference>
<dbReference type="RefSeq" id="WP_137304612.1">
    <property type="nucleotide sequence ID" value="NZ_SZNQ01000001.1"/>
</dbReference>
<feature type="region of interest" description="Disordered" evidence="1">
    <location>
        <begin position="1"/>
        <end position="27"/>
    </location>
</feature>
<comment type="caution">
    <text evidence="3">The sequence shown here is derived from an EMBL/GenBank/DDBJ whole genome shotgun (WGS) entry which is preliminary data.</text>
</comment>
<evidence type="ECO:0000313" key="3">
    <source>
        <dbReference type="EMBL" id="TKS98702.1"/>
    </source>
</evidence>
<dbReference type="AlphaFoldDB" id="A0A4V6XZA9"/>
<dbReference type="GO" id="GO:0003700">
    <property type="term" value="F:DNA-binding transcription factor activity"/>
    <property type="evidence" value="ECO:0007669"/>
    <property type="project" value="InterPro"/>
</dbReference>
<evidence type="ECO:0000313" key="4">
    <source>
        <dbReference type="Proteomes" id="UP000305929"/>
    </source>
</evidence>
<proteinExistence type="predicted"/>
<dbReference type="Proteomes" id="UP000305929">
    <property type="component" value="Unassembled WGS sequence"/>
</dbReference>
<dbReference type="OrthoDB" id="4295407at2"/>
<dbReference type="GO" id="GO:0003677">
    <property type="term" value="F:DNA binding"/>
    <property type="evidence" value="ECO:0007669"/>
    <property type="project" value="InterPro"/>
</dbReference>
<feature type="domain" description="RNA polymerase sigma-70 region 4" evidence="2">
    <location>
        <begin position="247"/>
        <end position="292"/>
    </location>
</feature>
<evidence type="ECO:0000259" key="2">
    <source>
        <dbReference type="Pfam" id="PF04545"/>
    </source>
</evidence>
<organism evidence="3 4">
    <name type="scientific">Streptomyces lasalocidi</name>
    <name type="common">Streptomyces lasaliensis</name>
    <dbReference type="NCBI Taxonomy" id="324833"/>
    <lineage>
        <taxon>Bacteria</taxon>
        <taxon>Bacillati</taxon>
        <taxon>Actinomycetota</taxon>
        <taxon>Actinomycetes</taxon>
        <taxon>Kitasatosporales</taxon>
        <taxon>Streptomycetaceae</taxon>
        <taxon>Streptomyces</taxon>
    </lineage>
</organism>
<name>A0A4V6XZA9_STRLS</name>
<dbReference type="Gene3D" id="1.10.10.10">
    <property type="entry name" value="Winged helix-like DNA-binding domain superfamily/Winged helix DNA-binding domain"/>
    <property type="match status" value="1"/>
</dbReference>
<reference evidence="3 4" key="1">
    <citation type="submission" date="2019-04" db="EMBL/GenBank/DDBJ databases">
        <title>Streptomyces lasaliensis sp. nov., an Actinomycete isolated from soil which produces the polyether antibiotic lasalocid.</title>
        <authorList>
            <person name="Erwin G."/>
            <person name="Haber C."/>
        </authorList>
    </citation>
    <scope>NUCLEOTIDE SEQUENCE [LARGE SCALE GENOMIC DNA]</scope>
    <source>
        <strain evidence="3 4">X-537</strain>
    </source>
</reference>
<dbReference type="CDD" id="cd00093">
    <property type="entry name" value="HTH_XRE"/>
    <property type="match status" value="1"/>
</dbReference>
<dbReference type="InterPro" id="IPR010982">
    <property type="entry name" value="Lambda_DNA-bd_dom_sf"/>
</dbReference>
<gene>
    <name evidence="3" type="ORF">E4U91_00110</name>
</gene>
<dbReference type="InterPro" id="IPR036388">
    <property type="entry name" value="WH-like_DNA-bd_sf"/>
</dbReference>
<keyword evidence="4" id="KW-1185">Reference proteome</keyword>
<protein>
    <submittedName>
        <fullName evidence="3">Sigma-70 family RNA polymerase sigma factor</fullName>
    </submittedName>
</protein>
<dbReference type="SUPFAM" id="SSF88659">
    <property type="entry name" value="Sigma3 and sigma4 domains of RNA polymerase sigma factors"/>
    <property type="match status" value="1"/>
</dbReference>
<evidence type="ECO:0000256" key="1">
    <source>
        <dbReference type="SAM" id="MobiDB-lite"/>
    </source>
</evidence>